<keyword evidence="1" id="KW-0175">Coiled coil</keyword>
<organism evidence="2 3">
    <name type="scientific">Teladorsagia circumcincta</name>
    <name type="common">Brown stomach worm</name>
    <name type="synonym">Ostertagia circumcincta</name>
    <dbReference type="NCBI Taxonomy" id="45464"/>
    <lineage>
        <taxon>Eukaryota</taxon>
        <taxon>Metazoa</taxon>
        <taxon>Ecdysozoa</taxon>
        <taxon>Nematoda</taxon>
        <taxon>Chromadorea</taxon>
        <taxon>Rhabditida</taxon>
        <taxon>Rhabditina</taxon>
        <taxon>Rhabditomorpha</taxon>
        <taxon>Strongyloidea</taxon>
        <taxon>Trichostrongylidae</taxon>
        <taxon>Teladorsagia</taxon>
    </lineage>
</organism>
<evidence type="ECO:0000313" key="3">
    <source>
        <dbReference type="Proteomes" id="UP000230423"/>
    </source>
</evidence>
<protein>
    <submittedName>
        <fullName evidence="2">Uncharacterized protein</fullName>
    </submittedName>
</protein>
<accession>A0A2G9UN62</accession>
<dbReference type="EMBL" id="KZ345873">
    <property type="protein sequence ID" value="PIO71704.1"/>
    <property type="molecule type" value="Genomic_DNA"/>
</dbReference>
<dbReference type="AlphaFoldDB" id="A0A2G9UN62"/>
<evidence type="ECO:0000313" key="2">
    <source>
        <dbReference type="EMBL" id="PIO71704.1"/>
    </source>
</evidence>
<dbReference type="Proteomes" id="UP000230423">
    <property type="component" value="Unassembled WGS sequence"/>
</dbReference>
<proteinExistence type="predicted"/>
<gene>
    <name evidence="2" type="ORF">TELCIR_06386</name>
</gene>
<dbReference type="OrthoDB" id="416553at2759"/>
<keyword evidence="3" id="KW-1185">Reference proteome</keyword>
<feature type="coiled-coil region" evidence="1">
    <location>
        <begin position="35"/>
        <end position="91"/>
    </location>
</feature>
<name>A0A2G9UN62_TELCI</name>
<reference evidence="2 3" key="1">
    <citation type="submission" date="2015-09" db="EMBL/GenBank/DDBJ databases">
        <title>Draft genome of the parasitic nematode Teladorsagia circumcincta isolate WARC Sus (inbred).</title>
        <authorList>
            <person name="Mitreva M."/>
        </authorList>
    </citation>
    <scope>NUCLEOTIDE SEQUENCE [LARGE SCALE GENOMIC DNA]</scope>
    <source>
        <strain evidence="2 3">S</strain>
    </source>
</reference>
<sequence length="98" mass="11754">MHMGDGDTGPKMVEKFALKQKEYNDEFTVREVKIREDFQRNLEAKEAEMRQREESLNMRSREVEDLAAQELRRLDMEIRTLQDERTRLLAKAVKKLKK</sequence>
<evidence type="ECO:0000256" key="1">
    <source>
        <dbReference type="SAM" id="Coils"/>
    </source>
</evidence>